<reference evidence="1" key="1">
    <citation type="submission" date="2014-11" db="EMBL/GenBank/DDBJ databases">
        <authorList>
            <person name="Amaro Gonzalez C."/>
        </authorList>
    </citation>
    <scope>NUCLEOTIDE SEQUENCE</scope>
</reference>
<sequence length="31" mass="3785">MNNSHEQLTFQCELLIRNQIYLHTYTFTNVI</sequence>
<dbReference type="AlphaFoldDB" id="A0A0E9SKH0"/>
<name>A0A0E9SKH0_ANGAN</name>
<reference evidence="1" key="2">
    <citation type="journal article" date="2015" name="Fish Shellfish Immunol.">
        <title>Early steps in the European eel (Anguilla anguilla)-Vibrio vulnificus interaction in the gills: Role of the RtxA13 toxin.</title>
        <authorList>
            <person name="Callol A."/>
            <person name="Pajuelo D."/>
            <person name="Ebbesson L."/>
            <person name="Teles M."/>
            <person name="MacKenzie S."/>
            <person name="Amaro C."/>
        </authorList>
    </citation>
    <scope>NUCLEOTIDE SEQUENCE</scope>
</reference>
<organism evidence="1">
    <name type="scientific">Anguilla anguilla</name>
    <name type="common">European freshwater eel</name>
    <name type="synonym">Muraena anguilla</name>
    <dbReference type="NCBI Taxonomy" id="7936"/>
    <lineage>
        <taxon>Eukaryota</taxon>
        <taxon>Metazoa</taxon>
        <taxon>Chordata</taxon>
        <taxon>Craniata</taxon>
        <taxon>Vertebrata</taxon>
        <taxon>Euteleostomi</taxon>
        <taxon>Actinopterygii</taxon>
        <taxon>Neopterygii</taxon>
        <taxon>Teleostei</taxon>
        <taxon>Anguilliformes</taxon>
        <taxon>Anguillidae</taxon>
        <taxon>Anguilla</taxon>
    </lineage>
</organism>
<accession>A0A0E9SKH0</accession>
<evidence type="ECO:0000313" key="1">
    <source>
        <dbReference type="EMBL" id="JAH41791.1"/>
    </source>
</evidence>
<protein>
    <submittedName>
        <fullName evidence="1">Uncharacterized protein</fullName>
    </submittedName>
</protein>
<dbReference type="EMBL" id="GBXM01066786">
    <property type="protein sequence ID" value="JAH41791.1"/>
    <property type="molecule type" value="Transcribed_RNA"/>
</dbReference>
<proteinExistence type="predicted"/>